<dbReference type="PIRSF" id="PIRSF005962">
    <property type="entry name" value="Pept_M20D_amidohydro"/>
    <property type="match status" value="1"/>
</dbReference>
<feature type="binding site" evidence="2">
    <location>
        <position position="136"/>
    </location>
    <ligand>
        <name>Mn(2+)</name>
        <dbReference type="ChEBI" id="CHEBI:29035"/>
        <label>2</label>
    </ligand>
</feature>
<protein>
    <recommendedName>
        <fullName evidence="3">Peptidase M20 dimerisation domain-containing protein</fullName>
    </recommendedName>
</protein>
<comment type="caution">
    <text evidence="4">The sequence shown here is derived from an EMBL/GenBank/DDBJ whole genome shotgun (WGS) entry which is preliminary data.</text>
</comment>
<dbReference type="GO" id="GO:0050118">
    <property type="term" value="F:N-acetyldiaminopimelate deacetylase activity"/>
    <property type="evidence" value="ECO:0007669"/>
    <property type="project" value="UniProtKB-ARBA"/>
</dbReference>
<dbReference type="SUPFAM" id="SSF55031">
    <property type="entry name" value="Bacterial exopeptidase dimerisation domain"/>
    <property type="match status" value="1"/>
</dbReference>
<dbReference type="GO" id="GO:0019877">
    <property type="term" value="P:diaminopimelate biosynthetic process"/>
    <property type="evidence" value="ECO:0007669"/>
    <property type="project" value="UniProtKB-ARBA"/>
</dbReference>
<dbReference type="RefSeq" id="WP_094206422.1">
    <property type="nucleotide sequence ID" value="NZ_NDYC01000047.1"/>
</dbReference>
<dbReference type="Gene3D" id="3.30.70.360">
    <property type="match status" value="1"/>
</dbReference>
<dbReference type="AlphaFoldDB" id="A0A233V217"/>
<feature type="binding site" evidence="2">
    <location>
        <position position="162"/>
    </location>
    <ligand>
        <name>Mn(2+)</name>
        <dbReference type="ChEBI" id="CHEBI:29035"/>
        <label>2</label>
    </ligand>
</feature>
<accession>A0A233V217</accession>
<comment type="cofactor">
    <cofactor evidence="2">
        <name>Mn(2+)</name>
        <dbReference type="ChEBI" id="CHEBI:29035"/>
    </cofactor>
    <text evidence="2">The Mn(2+) ion enhances activity.</text>
</comment>
<keyword evidence="1" id="KW-0378">Hydrolase</keyword>
<evidence type="ECO:0000313" key="5">
    <source>
        <dbReference type="Proteomes" id="UP000215413"/>
    </source>
</evidence>
<dbReference type="InterPro" id="IPR002933">
    <property type="entry name" value="Peptidase_M20"/>
</dbReference>
<evidence type="ECO:0000256" key="1">
    <source>
        <dbReference type="ARBA" id="ARBA00022801"/>
    </source>
</evidence>
<proteinExistence type="predicted"/>
<evidence type="ECO:0000259" key="3">
    <source>
        <dbReference type="Pfam" id="PF07687"/>
    </source>
</evidence>
<feature type="binding site" evidence="2">
    <location>
        <position position="102"/>
    </location>
    <ligand>
        <name>Mn(2+)</name>
        <dbReference type="ChEBI" id="CHEBI:29035"/>
        <label>2</label>
    </ligand>
</feature>
<dbReference type="InterPro" id="IPR017439">
    <property type="entry name" value="Amidohydrolase"/>
</dbReference>
<name>A0A233V217_FINMA</name>
<evidence type="ECO:0000313" key="4">
    <source>
        <dbReference type="EMBL" id="OXZ26457.1"/>
    </source>
</evidence>
<dbReference type="PANTHER" id="PTHR11014:SF63">
    <property type="entry name" value="METALLOPEPTIDASE, PUTATIVE (AFU_ORTHOLOGUE AFUA_6G09600)-RELATED"/>
    <property type="match status" value="1"/>
</dbReference>
<feature type="binding site" evidence="2">
    <location>
        <position position="100"/>
    </location>
    <ligand>
        <name>Mn(2+)</name>
        <dbReference type="ChEBI" id="CHEBI:29035"/>
        <label>2</label>
    </ligand>
</feature>
<dbReference type="EMBL" id="NDYC01000047">
    <property type="protein sequence ID" value="OXZ26457.1"/>
    <property type="molecule type" value="Genomic_DNA"/>
</dbReference>
<dbReference type="PANTHER" id="PTHR11014">
    <property type="entry name" value="PEPTIDASE M20 FAMILY MEMBER"/>
    <property type="match status" value="1"/>
</dbReference>
<dbReference type="InterPro" id="IPR036264">
    <property type="entry name" value="Bact_exopeptidase_dim_dom"/>
</dbReference>
<dbReference type="GO" id="GO:0046872">
    <property type="term" value="F:metal ion binding"/>
    <property type="evidence" value="ECO:0007669"/>
    <property type="project" value="UniProtKB-KW"/>
</dbReference>
<gene>
    <name evidence="4" type="ORF">B9N49_08985</name>
</gene>
<dbReference type="InterPro" id="IPR011650">
    <property type="entry name" value="Peptidase_M20_dimer"/>
</dbReference>
<organism evidence="4 5">
    <name type="scientific">Finegoldia magna</name>
    <name type="common">Peptostreptococcus magnus</name>
    <dbReference type="NCBI Taxonomy" id="1260"/>
    <lineage>
        <taxon>Bacteria</taxon>
        <taxon>Bacillati</taxon>
        <taxon>Bacillota</taxon>
        <taxon>Tissierellia</taxon>
        <taxon>Tissierellales</taxon>
        <taxon>Peptoniphilaceae</taxon>
        <taxon>Finegoldia</taxon>
    </lineage>
</organism>
<keyword evidence="2" id="KW-0464">Manganese</keyword>
<dbReference type="Gene3D" id="3.40.630.10">
    <property type="entry name" value="Zn peptidases"/>
    <property type="match status" value="1"/>
</dbReference>
<dbReference type="NCBIfam" id="TIGR01891">
    <property type="entry name" value="amidohydrolases"/>
    <property type="match status" value="1"/>
</dbReference>
<keyword evidence="2" id="KW-0479">Metal-binding</keyword>
<dbReference type="Pfam" id="PF01546">
    <property type="entry name" value="Peptidase_M20"/>
    <property type="match status" value="1"/>
</dbReference>
<dbReference type="CDD" id="cd03886">
    <property type="entry name" value="M20_Acy1"/>
    <property type="match status" value="1"/>
</dbReference>
<evidence type="ECO:0000256" key="2">
    <source>
        <dbReference type="PIRSR" id="PIRSR005962-1"/>
    </source>
</evidence>
<dbReference type="Pfam" id="PF07687">
    <property type="entry name" value="M20_dimer"/>
    <property type="match status" value="1"/>
</dbReference>
<feature type="domain" description="Peptidase M20 dimerisation" evidence="3">
    <location>
        <begin position="189"/>
        <end position="278"/>
    </location>
</feature>
<reference evidence="5" key="1">
    <citation type="submission" date="2017-04" db="EMBL/GenBank/DDBJ databases">
        <title>Finegoldia magna isolated from orthopedic joint implant-associated infections.</title>
        <authorList>
            <person name="Bjorklund S."/>
            <person name="Bruggemann H."/>
            <person name="Jensen A."/>
            <person name="Hellmark B."/>
            <person name="Soderquist B."/>
        </authorList>
    </citation>
    <scope>NUCLEOTIDE SEQUENCE [LARGE SCALE GENOMIC DNA]</scope>
    <source>
        <strain evidence="5">CCUG 54800</strain>
    </source>
</reference>
<dbReference type="FunFam" id="3.30.70.360:FF:000001">
    <property type="entry name" value="N-acetyldiaminopimelate deacetylase"/>
    <property type="match status" value="1"/>
</dbReference>
<dbReference type="Proteomes" id="UP000215413">
    <property type="component" value="Unassembled WGS sequence"/>
</dbReference>
<sequence>MNIIEKVKEYESFLIKERRILHQIPEIGLDTYQTCEELEKVLIEHKIPYRKVLGSRGIIALVDSGKPGKCLAIRADMDALEIKEETDLDFKSHNGFMHACGHDCHMADVLTTLLVLNSIKQEFSGVVKFIFQPGEEYPGGAELMIKEGALDNPKVDCIIGHHVGGLFASVPHGNIGFKSGNLMASMDKFVIRIEGSGGHGSMPEDTVDPIVCLVDIVQAINRIKSREISSSEKCVISVCKVNSGINQNIIPSEAEIEGTVRTFNDDVRKYIRKRIGEISEYYSQGNRCSVSYDYAWKYPHLANNDNIIELLKKSTRKIFSEDIIHDIESETMAGDDMAYYLEKVPGAYFMLSNLKMDKNGKTYPNHHPKFDIDEGELYKTVAICVQFALDYLN</sequence>
<dbReference type="SUPFAM" id="SSF53187">
    <property type="entry name" value="Zn-dependent exopeptidases"/>
    <property type="match status" value="1"/>
</dbReference>
<feature type="binding site" evidence="2">
    <location>
        <position position="366"/>
    </location>
    <ligand>
        <name>Mn(2+)</name>
        <dbReference type="ChEBI" id="CHEBI:29035"/>
        <label>2</label>
    </ligand>
</feature>